<dbReference type="WBParaSite" id="SCUD_0002054901-mRNA-1">
    <property type="protein sequence ID" value="SCUD_0002054901-mRNA-1"/>
    <property type="gene ID" value="SCUD_0002054901"/>
</dbReference>
<proteinExistence type="predicted"/>
<dbReference type="Proteomes" id="UP000279833">
    <property type="component" value="Unassembled WGS sequence"/>
</dbReference>
<sequence>MGDLNAKVGMDNAEYEHIIGRYELEERKEICKLMRVQQNGYTRHILPQTQPNLESLGFNTNEALSN</sequence>
<keyword evidence="2" id="KW-1185">Reference proteome</keyword>
<evidence type="ECO:0000313" key="2">
    <source>
        <dbReference type="Proteomes" id="UP000279833"/>
    </source>
</evidence>
<gene>
    <name evidence="1" type="ORF">SCUD_LOCUS20546</name>
</gene>
<accession>A0A183KZP9</accession>
<evidence type="ECO:0000313" key="3">
    <source>
        <dbReference type="WBParaSite" id="SCUD_0002054901-mRNA-1"/>
    </source>
</evidence>
<evidence type="ECO:0000313" key="1">
    <source>
        <dbReference type="EMBL" id="VDP72585.1"/>
    </source>
</evidence>
<dbReference type="EMBL" id="UZAK01044521">
    <property type="protein sequence ID" value="VDP72585.1"/>
    <property type="molecule type" value="Genomic_DNA"/>
</dbReference>
<dbReference type="AlphaFoldDB" id="A0A183KZP9"/>
<reference evidence="1 2" key="2">
    <citation type="submission" date="2018-11" db="EMBL/GenBank/DDBJ databases">
        <authorList>
            <consortium name="Pathogen Informatics"/>
        </authorList>
    </citation>
    <scope>NUCLEOTIDE SEQUENCE [LARGE SCALE GENOMIC DNA]</scope>
    <source>
        <strain evidence="1">Dakar</strain>
        <strain evidence="2">Dakar, Senegal</strain>
    </source>
</reference>
<protein>
    <submittedName>
        <fullName evidence="1 3">Uncharacterized protein</fullName>
    </submittedName>
</protein>
<organism evidence="3">
    <name type="scientific">Schistosoma curassoni</name>
    <dbReference type="NCBI Taxonomy" id="6186"/>
    <lineage>
        <taxon>Eukaryota</taxon>
        <taxon>Metazoa</taxon>
        <taxon>Spiralia</taxon>
        <taxon>Lophotrochozoa</taxon>
        <taxon>Platyhelminthes</taxon>
        <taxon>Trematoda</taxon>
        <taxon>Digenea</taxon>
        <taxon>Strigeidida</taxon>
        <taxon>Schistosomatoidea</taxon>
        <taxon>Schistosomatidae</taxon>
        <taxon>Schistosoma</taxon>
    </lineage>
</organism>
<name>A0A183KZP9_9TREM</name>
<reference evidence="3" key="1">
    <citation type="submission" date="2016-06" db="UniProtKB">
        <authorList>
            <consortium name="WormBaseParasite"/>
        </authorList>
    </citation>
    <scope>IDENTIFICATION</scope>
</reference>